<gene>
    <name evidence="2" type="ORF">ANCDUO_11878</name>
</gene>
<evidence type="ECO:0000256" key="1">
    <source>
        <dbReference type="SAM" id="SignalP"/>
    </source>
</evidence>
<proteinExistence type="predicted"/>
<dbReference type="EMBL" id="KN733751">
    <property type="protein sequence ID" value="KIH57927.1"/>
    <property type="molecule type" value="Genomic_DNA"/>
</dbReference>
<feature type="signal peptide" evidence="1">
    <location>
        <begin position="1"/>
        <end position="34"/>
    </location>
</feature>
<accession>A0A0C2D757</accession>
<evidence type="ECO:0000313" key="2">
    <source>
        <dbReference type="EMBL" id="KIH57927.1"/>
    </source>
</evidence>
<sequence>MHNHLYCDNCAMVFSRLALLSLFTISTFVDNTEALYIPPPGYYGYGYGPGPVPPIPPPYGYGYPYGYPCKKREAGFKDQPKERKMSFCQH</sequence>
<evidence type="ECO:0000313" key="3">
    <source>
        <dbReference type="Proteomes" id="UP000054047"/>
    </source>
</evidence>
<feature type="chain" id="PRO_5002164093" evidence="1">
    <location>
        <begin position="35"/>
        <end position="90"/>
    </location>
</feature>
<keyword evidence="1" id="KW-0732">Signal</keyword>
<name>A0A0C2D757_9BILA</name>
<organism evidence="2 3">
    <name type="scientific">Ancylostoma duodenale</name>
    <dbReference type="NCBI Taxonomy" id="51022"/>
    <lineage>
        <taxon>Eukaryota</taxon>
        <taxon>Metazoa</taxon>
        <taxon>Ecdysozoa</taxon>
        <taxon>Nematoda</taxon>
        <taxon>Chromadorea</taxon>
        <taxon>Rhabditida</taxon>
        <taxon>Rhabditina</taxon>
        <taxon>Rhabditomorpha</taxon>
        <taxon>Strongyloidea</taxon>
        <taxon>Ancylostomatidae</taxon>
        <taxon>Ancylostomatinae</taxon>
        <taxon>Ancylostoma</taxon>
    </lineage>
</organism>
<dbReference type="Proteomes" id="UP000054047">
    <property type="component" value="Unassembled WGS sequence"/>
</dbReference>
<dbReference type="AlphaFoldDB" id="A0A0C2D757"/>
<protein>
    <submittedName>
        <fullName evidence="2">Uncharacterized protein</fullName>
    </submittedName>
</protein>
<reference evidence="2 3" key="1">
    <citation type="submission" date="2013-12" db="EMBL/GenBank/DDBJ databases">
        <title>Draft genome of the parsitic nematode Ancylostoma duodenale.</title>
        <authorList>
            <person name="Mitreva M."/>
        </authorList>
    </citation>
    <scope>NUCLEOTIDE SEQUENCE [LARGE SCALE GENOMIC DNA]</scope>
    <source>
        <strain evidence="2 3">Zhejiang</strain>
    </source>
</reference>
<keyword evidence="3" id="KW-1185">Reference proteome</keyword>